<keyword evidence="2" id="KW-1185">Reference proteome</keyword>
<sequence length="106" mass="11813">MKLTQAMINKALEIAKEASWDYEVVGVRVQEMPFELGEMDHVSKVWIDGEETDEELDGVCATDINSLNVNEYYGEHVAIVAGNYFEYGEDIGEIIIKDAQVIAIAA</sequence>
<proteinExistence type="predicted"/>
<comment type="caution">
    <text evidence="1">The sequence shown here is derived from an EMBL/GenBank/DDBJ whole genome shotgun (WGS) entry which is preliminary data.</text>
</comment>
<gene>
    <name evidence="1" type="ORF">H8699_02040</name>
</gene>
<dbReference type="AlphaFoldDB" id="A0A926CYC7"/>
<name>A0A926CYC7_9FIRM</name>
<accession>A0A926CYC7</accession>
<evidence type="ECO:0000313" key="2">
    <source>
        <dbReference type="Proteomes" id="UP000654279"/>
    </source>
</evidence>
<dbReference type="EMBL" id="JACRSO010000001">
    <property type="protein sequence ID" value="MBC8528219.1"/>
    <property type="molecule type" value="Genomic_DNA"/>
</dbReference>
<reference evidence="1" key="1">
    <citation type="submission" date="2020-08" db="EMBL/GenBank/DDBJ databases">
        <title>Genome public.</title>
        <authorList>
            <person name="Liu C."/>
            <person name="Sun Q."/>
        </authorList>
    </citation>
    <scope>NUCLEOTIDE SEQUENCE</scope>
    <source>
        <strain evidence="1">NSJ-44</strain>
    </source>
</reference>
<evidence type="ECO:0000313" key="1">
    <source>
        <dbReference type="EMBL" id="MBC8528219.1"/>
    </source>
</evidence>
<protein>
    <submittedName>
        <fullName evidence="1">Uncharacterized protein</fullName>
    </submittedName>
</protein>
<dbReference type="RefSeq" id="WP_249284256.1">
    <property type="nucleotide sequence ID" value="NZ_JACRSO010000001.1"/>
</dbReference>
<dbReference type="Proteomes" id="UP000654279">
    <property type="component" value="Unassembled WGS sequence"/>
</dbReference>
<organism evidence="1 2">
    <name type="scientific">Luoshenia tenuis</name>
    <dbReference type="NCBI Taxonomy" id="2763654"/>
    <lineage>
        <taxon>Bacteria</taxon>
        <taxon>Bacillati</taxon>
        <taxon>Bacillota</taxon>
        <taxon>Clostridia</taxon>
        <taxon>Christensenellales</taxon>
        <taxon>Christensenellaceae</taxon>
        <taxon>Luoshenia</taxon>
    </lineage>
</organism>